<protein>
    <submittedName>
        <fullName evidence="1">Uncharacterized protein</fullName>
    </submittedName>
</protein>
<evidence type="ECO:0000313" key="2">
    <source>
        <dbReference type="Proteomes" id="UP000002899"/>
    </source>
</evidence>
<name>A0A1R4ABU3_BABMR</name>
<dbReference type="VEuPathDB" id="PiroplasmaDB:BMR1_03g02616"/>
<dbReference type="Proteomes" id="UP000002899">
    <property type="component" value="Chromosome III"/>
</dbReference>
<evidence type="ECO:0000313" key="1">
    <source>
        <dbReference type="EMBL" id="SJK86482.1"/>
    </source>
</evidence>
<reference evidence="1 2" key="2">
    <citation type="journal article" date="2013" name="PLoS ONE">
        <title>Whole genome mapping and re-organization of the nuclear and mitochondrial genomes of Babesia microti isolates.</title>
        <authorList>
            <person name="Cornillot E."/>
            <person name="Dassouli A."/>
            <person name="Garg A."/>
            <person name="Pachikara N."/>
            <person name="Randazzo S."/>
            <person name="Depoix D."/>
            <person name="Carcy B."/>
            <person name="Delbecq S."/>
            <person name="Frutos R."/>
            <person name="Silva J.C."/>
            <person name="Sutton R."/>
            <person name="Krause P.J."/>
            <person name="Mamoun C.B."/>
        </authorList>
    </citation>
    <scope>NUCLEOTIDE SEQUENCE [LARGE SCALE GENOMIC DNA]</scope>
    <source>
        <strain evidence="1 2">RI</strain>
    </source>
</reference>
<proteinExistence type="predicted"/>
<dbReference type="KEGG" id="bmic:BMR1_03g02616"/>
<dbReference type="GeneID" id="33043711"/>
<sequence length="37" mass="4157">MDNLMCILVEISKINIDSLDSITCKVLISRILGTFLM</sequence>
<accession>A0A1R4ABU3</accession>
<dbReference type="RefSeq" id="XP_021338637.1">
    <property type="nucleotide sequence ID" value="XM_021482077.1"/>
</dbReference>
<dbReference type="EMBL" id="LN871598">
    <property type="protein sequence ID" value="SJK86482.1"/>
    <property type="molecule type" value="Genomic_DNA"/>
</dbReference>
<reference evidence="1 2" key="1">
    <citation type="journal article" date="2012" name="Nucleic Acids Res.">
        <title>Sequencing of the smallest Apicomplexan genome from the human pathogen Babesia microti.</title>
        <authorList>
            <person name="Cornillot E."/>
            <person name="Hadj-Kaddour K."/>
            <person name="Dassouli A."/>
            <person name="Noel B."/>
            <person name="Ranwez V."/>
            <person name="Vacherie B."/>
            <person name="Augagneur Y."/>
            <person name="Bres V."/>
            <person name="Duclos A."/>
            <person name="Randazzo S."/>
            <person name="Carcy B."/>
            <person name="Debierre-Grockiego F."/>
            <person name="Delbecq S."/>
            <person name="Moubri-Menage K."/>
            <person name="Shams-Eldin H."/>
            <person name="Usmani-Brown S."/>
            <person name="Bringaud F."/>
            <person name="Wincker P."/>
            <person name="Vivares C.P."/>
            <person name="Schwarz R.T."/>
            <person name="Schetters T.P."/>
            <person name="Krause P.J."/>
            <person name="Gorenflot A."/>
            <person name="Berry V."/>
            <person name="Barbe V."/>
            <person name="Ben Mamoun C."/>
        </authorList>
    </citation>
    <scope>NUCLEOTIDE SEQUENCE [LARGE SCALE GENOMIC DNA]</scope>
    <source>
        <strain evidence="1 2">RI</strain>
    </source>
</reference>
<keyword evidence="2" id="KW-1185">Reference proteome</keyword>
<organism evidence="1 2">
    <name type="scientific">Babesia microti (strain RI)</name>
    <dbReference type="NCBI Taxonomy" id="1133968"/>
    <lineage>
        <taxon>Eukaryota</taxon>
        <taxon>Sar</taxon>
        <taxon>Alveolata</taxon>
        <taxon>Apicomplexa</taxon>
        <taxon>Aconoidasida</taxon>
        <taxon>Piroplasmida</taxon>
        <taxon>Babesiidae</taxon>
        <taxon>Babesia</taxon>
    </lineage>
</organism>
<dbReference type="AlphaFoldDB" id="A0A1R4ABU3"/>
<reference evidence="1 2" key="3">
    <citation type="journal article" date="2016" name="Sci. Rep.">
        <title>Genome-wide diversity and gene expression profiling of Babesia microti isolates identify polymorphic genes that mediate host-pathogen interactions.</title>
        <authorList>
            <person name="Silva J.C."/>
            <person name="Cornillot E."/>
            <person name="McCracken C."/>
            <person name="Usmani-Brown S."/>
            <person name="Dwivedi A."/>
            <person name="Ifeonu O.O."/>
            <person name="Crabtree J."/>
            <person name="Gotia H.T."/>
            <person name="Virji A.Z."/>
            <person name="Reynes C."/>
            <person name="Colinge J."/>
            <person name="Kumar V."/>
            <person name="Lawres L."/>
            <person name="Pazzi J.E."/>
            <person name="Pablo J.V."/>
            <person name="Hung C."/>
            <person name="Brancato J."/>
            <person name="Kumari P."/>
            <person name="Orvis J."/>
            <person name="Tretina K."/>
            <person name="Chibucos M."/>
            <person name="Ott S."/>
            <person name="Sadzewicz L."/>
            <person name="Sengamalay N."/>
            <person name="Shetty A.C."/>
            <person name="Su Q."/>
            <person name="Tallon L."/>
            <person name="Fraser C.M."/>
            <person name="Frutos R."/>
            <person name="Molina D.M."/>
            <person name="Krause P.J."/>
            <person name="Ben Mamoun C."/>
        </authorList>
    </citation>
    <scope>NUCLEOTIDE SEQUENCE [LARGE SCALE GENOMIC DNA]</scope>
    <source>
        <strain evidence="1 2">RI</strain>
    </source>
</reference>